<reference evidence="2 3" key="1">
    <citation type="journal article" date="2015" name="Genome Biol. Evol.">
        <title>Comparative Genomics of a Bacterivorous Green Alga Reveals Evolutionary Causalities and Consequences of Phago-Mixotrophic Mode of Nutrition.</title>
        <authorList>
            <person name="Burns J.A."/>
            <person name="Paasch A."/>
            <person name="Narechania A."/>
            <person name="Kim E."/>
        </authorList>
    </citation>
    <scope>NUCLEOTIDE SEQUENCE [LARGE SCALE GENOMIC DNA]</scope>
    <source>
        <strain evidence="2 3">PLY_AMNH</strain>
    </source>
</reference>
<feature type="compositionally biased region" description="Basic residues" evidence="1">
    <location>
        <begin position="239"/>
        <end position="248"/>
    </location>
</feature>
<evidence type="ECO:0000256" key="1">
    <source>
        <dbReference type="SAM" id="MobiDB-lite"/>
    </source>
</evidence>
<evidence type="ECO:0000313" key="3">
    <source>
        <dbReference type="Proteomes" id="UP001190700"/>
    </source>
</evidence>
<protein>
    <recommendedName>
        <fullName evidence="4">Bud22 domain-containing protein</fullName>
    </recommendedName>
</protein>
<dbReference type="EMBL" id="LGRX02027252">
    <property type="protein sequence ID" value="KAK3249593.1"/>
    <property type="molecule type" value="Genomic_DNA"/>
</dbReference>
<dbReference type="AlphaFoldDB" id="A0AAE0F2P4"/>
<accession>A0AAE0F2P4</accession>
<proteinExistence type="predicted"/>
<dbReference type="PANTHER" id="PTHR23325:SF1">
    <property type="entry name" value="SERUM RESPONSE FACTOR-BINDING PROTEIN 1"/>
    <property type="match status" value="1"/>
</dbReference>
<feature type="region of interest" description="Disordered" evidence="1">
    <location>
        <begin position="273"/>
        <end position="436"/>
    </location>
</feature>
<feature type="compositionally biased region" description="Basic residues" evidence="1">
    <location>
        <begin position="153"/>
        <end position="164"/>
    </location>
</feature>
<feature type="compositionally biased region" description="Acidic residues" evidence="1">
    <location>
        <begin position="175"/>
        <end position="193"/>
    </location>
</feature>
<dbReference type="InterPro" id="IPR037393">
    <property type="entry name" value="Bud22/SRFB1"/>
</dbReference>
<dbReference type="PANTHER" id="PTHR23325">
    <property type="entry name" value="SERUM RESPONSE FACTOR-BINDING"/>
    <property type="match status" value="1"/>
</dbReference>
<evidence type="ECO:0000313" key="2">
    <source>
        <dbReference type="EMBL" id="KAK3249593.1"/>
    </source>
</evidence>
<feature type="compositionally biased region" description="Basic and acidic residues" evidence="1">
    <location>
        <begin position="165"/>
        <end position="174"/>
    </location>
</feature>
<dbReference type="Proteomes" id="UP001190700">
    <property type="component" value="Unassembled WGS sequence"/>
</dbReference>
<sequence length="469" mass="49842">MAPRPWKQAKKKPTQGVAKEEIKQRKIHNGLKLVHRALKKAKQFAVRKICRRLQTAKEAKTSDAALLTKLQLQHEAVKNTDLQNMTEVVANEFRDASAVASENHQSAAKLSDEAVINAQCVKLLVGAKCVRDVVDQIKAKVKEIDAPAPEPKKGKKTQRQRQRERKAQLERGEMEAEQGDGDGDGDEDSDLDLDGYASMGSLSDDDEPPPTKSKGARADKKEKKQQEKIGKVDDILRPQKNRVGQRARRKLAEKLHGQYARHLAEEVYGKDGTFTGAAKSAGAAAEEDEAPQHPSWAAKRRQKELIAAAGGGGGRKMVFGEDGGSVEASATPELGGSEDQGGWGAEEPQASGSKGGKGKGKGKGELGGGRGNSTGFKGGVKGGKGGKGEGKGGKGKGKGKGEKGDVVGRGGKGRGAGKEGKGQAKPAELEGELHPSWVAKQRQRALLESQTSVNAWEATGKKIVFGNDE</sequence>
<evidence type="ECO:0008006" key="4">
    <source>
        <dbReference type="Google" id="ProtNLM"/>
    </source>
</evidence>
<gene>
    <name evidence="2" type="ORF">CYMTET_40983</name>
</gene>
<feature type="region of interest" description="Disordered" evidence="1">
    <location>
        <begin position="1"/>
        <end position="22"/>
    </location>
</feature>
<feature type="compositionally biased region" description="Gly residues" evidence="1">
    <location>
        <begin position="365"/>
        <end position="385"/>
    </location>
</feature>
<feature type="region of interest" description="Disordered" evidence="1">
    <location>
        <begin position="145"/>
        <end position="248"/>
    </location>
</feature>
<comment type="caution">
    <text evidence="2">The sequence shown here is derived from an EMBL/GenBank/DDBJ whole genome shotgun (WGS) entry which is preliminary data.</text>
</comment>
<organism evidence="2 3">
    <name type="scientific">Cymbomonas tetramitiformis</name>
    <dbReference type="NCBI Taxonomy" id="36881"/>
    <lineage>
        <taxon>Eukaryota</taxon>
        <taxon>Viridiplantae</taxon>
        <taxon>Chlorophyta</taxon>
        <taxon>Pyramimonadophyceae</taxon>
        <taxon>Pyramimonadales</taxon>
        <taxon>Pyramimonadaceae</taxon>
        <taxon>Cymbomonas</taxon>
    </lineage>
</organism>
<name>A0AAE0F2P4_9CHLO</name>
<feature type="compositionally biased region" description="Basic and acidic residues" evidence="1">
    <location>
        <begin position="416"/>
        <end position="433"/>
    </location>
</feature>
<feature type="compositionally biased region" description="Basic and acidic residues" evidence="1">
    <location>
        <begin position="216"/>
        <end position="237"/>
    </location>
</feature>
<keyword evidence="3" id="KW-1185">Reference proteome</keyword>